<gene>
    <name evidence="1" type="ORF">E8E12_011737</name>
</gene>
<dbReference type="PANTHER" id="PTHR42085">
    <property type="entry name" value="F-BOX DOMAIN-CONTAINING PROTEIN"/>
    <property type="match status" value="1"/>
</dbReference>
<reference evidence="1" key="1">
    <citation type="submission" date="2019-04" db="EMBL/GenBank/DDBJ databases">
        <title>Sequencing of skin fungus with MAO and IRED activity.</title>
        <authorList>
            <person name="Marsaioli A.J."/>
            <person name="Bonatto J.M.C."/>
            <person name="Reis Junior O."/>
        </authorList>
    </citation>
    <scope>NUCLEOTIDE SEQUENCE</scope>
    <source>
        <strain evidence="1">28M1</strain>
    </source>
</reference>
<evidence type="ECO:0000313" key="2">
    <source>
        <dbReference type="Proteomes" id="UP000758155"/>
    </source>
</evidence>
<keyword evidence="2" id="KW-1185">Reference proteome</keyword>
<dbReference type="OrthoDB" id="5372935at2759"/>
<comment type="caution">
    <text evidence="1">The sequence shown here is derived from an EMBL/GenBank/DDBJ whole genome shotgun (WGS) entry which is preliminary data.</text>
</comment>
<dbReference type="InterPro" id="IPR038883">
    <property type="entry name" value="AN11006-like"/>
</dbReference>
<dbReference type="AlphaFoldDB" id="A0A9P4X0Q4"/>
<organism evidence="1 2">
    <name type="scientific">Didymella heteroderae</name>
    <dbReference type="NCBI Taxonomy" id="1769908"/>
    <lineage>
        <taxon>Eukaryota</taxon>
        <taxon>Fungi</taxon>
        <taxon>Dikarya</taxon>
        <taxon>Ascomycota</taxon>
        <taxon>Pezizomycotina</taxon>
        <taxon>Dothideomycetes</taxon>
        <taxon>Pleosporomycetidae</taxon>
        <taxon>Pleosporales</taxon>
        <taxon>Pleosporineae</taxon>
        <taxon>Didymellaceae</taxon>
        <taxon>Didymella</taxon>
    </lineage>
</organism>
<dbReference type="PANTHER" id="PTHR42085:SF1">
    <property type="entry name" value="F-BOX DOMAIN-CONTAINING PROTEIN"/>
    <property type="match status" value="1"/>
</dbReference>
<evidence type="ECO:0000313" key="1">
    <source>
        <dbReference type="EMBL" id="KAF3048371.1"/>
    </source>
</evidence>
<sequence length="210" mass="24375">MVKSNRWTRATAPHGILVDLYWPNAPPVWPTLTPRTDPPGTPFPFLSLPRELRDQVYFHILPPTLEYHQPTAKATKWWECDSGWWPPAPRRPVPHLPLLLACRQLHDEAQALLSLTTTISLPSYSRAKRYQNDERLPLHLLLCSFPSSLAGMVTRVSRSYPNYSRPWFGNFEINSAFDMWAYVVSESHILKEHLPRLRRFEAKEVRGQVV</sequence>
<protein>
    <submittedName>
        <fullName evidence="1">Uncharacterized protein</fullName>
    </submittedName>
</protein>
<name>A0A9P4X0Q4_9PLEO</name>
<accession>A0A9P4X0Q4</accession>
<dbReference type="Proteomes" id="UP000758155">
    <property type="component" value="Unassembled WGS sequence"/>
</dbReference>
<dbReference type="EMBL" id="SWKV01000001">
    <property type="protein sequence ID" value="KAF3048371.1"/>
    <property type="molecule type" value="Genomic_DNA"/>
</dbReference>
<proteinExistence type="predicted"/>